<name>A0A1V6PW03_9EURO</name>
<feature type="region of interest" description="Disordered" evidence="1">
    <location>
        <begin position="1"/>
        <end position="112"/>
    </location>
</feature>
<gene>
    <name evidence="2" type="ORF">PENANT_c029G04075</name>
</gene>
<dbReference type="EMBL" id="MDYN01000029">
    <property type="protein sequence ID" value="OQD81145.1"/>
    <property type="molecule type" value="Genomic_DNA"/>
</dbReference>
<proteinExistence type="predicted"/>
<dbReference type="AlphaFoldDB" id="A0A1V6PW03"/>
<evidence type="ECO:0000256" key="1">
    <source>
        <dbReference type="SAM" id="MobiDB-lite"/>
    </source>
</evidence>
<protein>
    <submittedName>
        <fullName evidence="2">Uncharacterized protein</fullName>
    </submittedName>
</protein>
<reference evidence="3" key="1">
    <citation type="journal article" date="2017" name="Nat. Microbiol.">
        <title>Global analysis of biosynthetic gene clusters reveals vast potential of secondary metabolite production in Penicillium species.</title>
        <authorList>
            <person name="Nielsen J.C."/>
            <person name="Grijseels S."/>
            <person name="Prigent S."/>
            <person name="Ji B."/>
            <person name="Dainat J."/>
            <person name="Nielsen K.F."/>
            <person name="Frisvad J.C."/>
            <person name="Workman M."/>
            <person name="Nielsen J."/>
        </authorList>
    </citation>
    <scope>NUCLEOTIDE SEQUENCE [LARGE SCALE GENOMIC DNA]</scope>
    <source>
        <strain evidence="3">IBT 31811</strain>
    </source>
</reference>
<organism evidence="2 3">
    <name type="scientific">Penicillium antarcticum</name>
    <dbReference type="NCBI Taxonomy" id="416450"/>
    <lineage>
        <taxon>Eukaryota</taxon>
        <taxon>Fungi</taxon>
        <taxon>Dikarya</taxon>
        <taxon>Ascomycota</taxon>
        <taxon>Pezizomycotina</taxon>
        <taxon>Eurotiomycetes</taxon>
        <taxon>Eurotiomycetidae</taxon>
        <taxon>Eurotiales</taxon>
        <taxon>Aspergillaceae</taxon>
        <taxon>Penicillium</taxon>
    </lineage>
</organism>
<dbReference type="Proteomes" id="UP000191672">
    <property type="component" value="Unassembled WGS sequence"/>
</dbReference>
<sequence length="147" mass="15572">MANKASKKSKKPKNIQPPPPIDPPSHEQPPETIQLPPDTPPLGLSETDFPMLPHSPVENNPLGGALATAPLGDRKNRGDDNNPVSNAPDATNGLVPDDGMGLPGKTTVPAGKEEKNSLQIKIHLNLHAKVRLDLDAKLYGDVVIGLL</sequence>
<evidence type="ECO:0000313" key="2">
    <source>
        <dbReference type="EMBL" id="OQD81145.1"/>
    </source>
</evidence>
<feature type="compositionally biased region" description="Basic residues" evidence="1">
    <location>
        <begin position="1"/>
        <end position="13"/>
    </location>
</feature>
<keyword evidence="3" id="KW-1185">Reference proteome</keyword>
<evidence type="ECO:0000313" key="3">
    <source>
        <dbReference type="Proteomes" id="UP000191672"/>
    </source>
</evidence>
<accession>A0A1V6PW03</accession>
<comment type="caution">
    <text evidence="2">The sequence shown here is derived from an EMBL/GenBank/DDBJ whole genome shotgun (WGS) entry which is preliminary data.</text>
</comment>
<dbReference type="OrthoDB" id="2279190at2759"/>